<proteinExistence type="predicted"/>
<dbReference type="InterPro" id="IPR032466">
    <property type="entry name" value="Metal_Hydrolase"/>
</dbReference>
<organism evidence="2 3">
    <name type="scientific">Streptomyces corynorhini</name>
    <dbReference type="NCBI Taxonomy" id="2282652"/>
    <lineage>
        <taxon>Bacteria</taxon>
        <taxon>Bacillati</taxon>
        <taxon>Actinomycetota</taxon>
        <taxon>Actinomycetes</taxon>
        <taxon>Kitasatosporales</taxon>
        <taxon>Streptomycetaceae</taxon>
        <taxon>Streptomyces</taxon>
    </lineage>
</organism>
<dbReference type="AlphaFoldDB" id="A0A370BG60"/>
<reference evidence="2 3" key="1">
    <citation type="submission" date="2018-07" db="EMBL/GenBank/DDBJ databases">
        <title>Streptomyces species from bats.</title>
        <authorList>
            <person name="Dunlap C."/>
        </authorList>
    </citation>
    <scope>NUCLEOTIDE SEQUENCE [LARGE SCALE GENOMIC DNA]</scope>
    <source>
        <strain evidence="2 3">AC230</strain>
    </source>
</reference>
<dbReference type="Pfam" id="PF01244">
    <property type="entry name" value="Peptidase_M19"/>
    <property type="match status" value="1"/>
</dbReference>
<gene>
    <name evidence="2" type="ORF">DVH02_07925</name>
</gene>
<comment type="caution">
    <text evidence="2">The sequence shown here is derived from an EMBL/GenBank/DDBJ whole genome shotgun (WGS) entry which is preliminary data.</text>
</comment>
<accession>A0A370BG60</accession>
<feature type="compositionally biased region" description="Low complexity" evidence="1">
    <location>
        <begin position="10"/>
        <end position="24"/>
    </location>
</feature>
<name>A0A370BG60_9ACTN</name>
<dbReference type="GO" id="GO:0070573">
    <property type="term" value="F:metallodipeptidase activity"/>
    <property type="evidence" value="ECO:0007669"/>
    <property type="project" value="InterPro"/>
</dbReference>
<dbReference type="PROSITE" id="PS51365">
    <property type="entry name" value="RENAL_DIPEPTIDASE_2"/>
    <property type="match status" value="1"/>
</dbReference>
<dbReference type="PANTHER" id="PTHR10443:SF12">
    <property type="entry name" value="DIPEPTIDASE"/>
    <property type="match status" value="1"/>
</dbReference>
<dbReference type="GO" id="GO:0006508">
    <property type="term" value="P:proteolysis"/>
    <property type="evidence" value="ECO:0007669"/>
    <property type="project" value="InterPro"/>
</dbReference>
<dbReference type="RefSeq" id="WP_114622997.1">
    <property type="nucleotide sequence ID" value="NZ_QQNA01000050.1"/>
</dbReference>
<dbReference type="InterPro" id="IPR008257">
    <property type="entry name" value="Pept_M19"/>
</dbReference>
<feature type="region of interest" description="Disordered" evidence="1">
    <location>
        <begin position="1"/>
        <end position="47"/>
    </location>
</feature>
<dbReference type="SUPFAM" id="SSF51556">
    <property type="entry name" value="Metallo-dependent hydrolases"/>
    <property type="match status" value="1"/>
</dbReference>
<dbReference type="Gene3D" id="3.20.20.140">
    <property type="entry name" value="Metal-dependent hydrolases"/>
    <property type="match status" value="1"/>
</dbReference>
<dbReference type="PANTHER" id="PTHR10443">
    <property type="entry name" value="MICROSOMAL DIPEPTIDASE"/>
    <property type="match status" value="1"/>
</dbReference>
<sequence>MADLRDDPYARYAAPPAAVGAAPPSRDAPAEDAGSAETVVTAGTGGSTEVVGTAERVRLLLAEHPVLDGHNTLGRLLGHTPPHDLEFGESALDTDLPRLRAGGVGAQFWSLRVPAHEAGHQRAISATLELIDRVRAMIDGCPEGFRPALAPGDLTDARNRGRVASLLGPVAGHALGDSLSVLRAYHALGVRAVTLAGARWADRDGALSRFGQEVVREMNRLGVVVDLSGTREEAMRGAFTVAKAPVLFSHSAARALTDHPANVSDAGLALLGHHHGVCMVSLAPDQTARAGRPPTLRDVADHLDHVREVAGPRCVGLSGGYGATADTPRVRGLEDASCYPLLLAELLERGWTDADIAGLTWGNAARVVRDTEFAARTAQQRRGPSTATVEELDGDQAARQRQNGWPEGSA</sequence>
<evidence type="ECO:0000313" key="2">
    <source>
        <dbReference type="EMBL" id="RDG38656.1"/>
    </source>
</evidence>
<feature type="compositionally biased region" description="Polar residues" evidence="1">
    <location>
        <begin position="377"/>
        <end position="388"/>
    </location>
</feature>
<evidence type="ECO:0000313" key="3">
    <source>
        <dbReference type="Proteomes" id="UP000253741"/>
    </source>
</evidence>
<feature type="region of interest" description="Disordered" evidence="1">
    <location>
        <begin position="376"/>
        <end position="410"/>
    </location>
</feature>
<protein>
    <submittedName>
        <fullName evidence="2">Membrane dipeptidase</fullName>
    </submittedName>
</protein>
<dbReference type="OrthoDB" id="9804920at2"/>
<evidence type="ECO:0000256" key="1">
    <source>
        <dbReference type="SAM" id="MobiDB-lite"/>
    </source>
</evidence>
<dbReference type="EMBL" id="QQNA01000050">
    <property type="protein sequence ID" value="RDG38656.1"/>
    <property type="molecule type" value="Genomic_DNA"/>
</dbReference>
<dbReference type="Proteomes" id="UP000253741">
    <property type="component" value="Unassembled WGS sequence"/>
</dbReference>
<keyword evidence="3" id="KW-1185">Reference proteome</keyword>